<proteinExistence type="predicted"/>
<dbReference type="EMBL" id="BK016081">
    <property type="protein sequence ID" value="DAF93285.1"/>
    <property type="molecule type" value="Genomic_DNA"/>
</dbReference>
<protein>
    <submittedName>
        <fullName evidence="1">DNA (Cytosine-5)-methyltransferase 3A</fullName>
    </submittedName>
</protein>
<accession>A0A8S5UFM7</accession>
<sequence>MKHLGDITQIHGDRIEPVDVIAFGSPCQDYAEKIVIPRIITNSL</sequence>
<organism evidence="1">
    <name type="scientific">Phage sp. ctR9T2</name>
    <dbReference type="NCBI Taxonomy" id="2825795"/>
    <lineage>
        <taxon>Viruses</taxon>
    </lineage>
</organism>
<dbReference type="Gene3D" id="3.40.50.150">
    <property type="entry name" value="Vaccinia Virus protein VP39"/>
    <property type="match status" value="1"/>
</dbReference>
<evidence type="ECO:0000313" key="1">
    <source>
        <dbReference type="EMBL" id="DAF93285.1"/>
    </source>
</evidence>
<dbReference type="InterPro" id="IPR029063">
    <property type="entry name" value="SAM-dependent_MTases_sf"/>
</dbReference>
<name>A0A8S5UFM7_9VIRU</name>
<reference evidence="1" key="1">
    <citation type="journal article" date="2021" name="Proc. Natl. Acad. Sci. U.S.A.">
        <title>A Catalog of Tens of Thousands of Viruses from Human Metagenomes Reveals Hidden Associations with Chronic Diseases.</title>
        <authorList>
            <person name="Tisza M.J."/>
            <person name="Buck C.B."/>
        </authorList>
    </citation>
    <scope>NUCLEOTIDE SEQUENCE</scope>
    <source>
        <strain evidence="1">CtR9T2</strain>
    </source>
</reference>